<comment type="caution">
    <text evidence="10">The sequence shown here is derived from an EMBL/GenBank/DDBJ whole genome shotgun (WGS) entry which is preliminary data.</text>
</comment>
<reference evidence="10" key="1">
    <citation type="submission" date="2017-05" db="EMBL/GenBank/DDBJ databases">
        <authorList>
            <person name="Imhoff J.F."/>
            <person name="Rahn T."/>
            <person name="Kuenzel S."/>
            <person name="Neulinger S.C."/>
        </authorList>
    </citation>
    <scope>NUCLEOTIDE SEQUENCE</scope>
    <source>
        <strain evidence="10">DSM 4395</strain>
    </source>
</reference>
<evidence type="ECO:0000256" key="2">
    <source>
        <dbReference type="ARBA" id="ARBA00009677"/>
    </source>
</evidence>
<dbReference type="InterPro" id="IPR037058">
    <property type="entry name" value="Falgellar_hook_FlgE_sf"/>
</dbReference>
<dbReference type="Pfam" id="PF00460">
    <property type="entry name" value="Flg_bb_rod"/>
    <property type="match status" value="1"/>
</dbReference>
<dbReference type="InterPro" id="IPR010930">
    <property type="entry name" value="Flg_bb/hook_C_dom"/>
</dbReference>
<feature type="domain" description="Flagellar hook protein FlgE D2" evidence="8">
    <location>
        <begin position="190"/>
        <end position="333"/>
    </location>
</feature>
<feature type="domain" description="Flagellar basal body rod protein N-terminal" evidence="6">
    <location>
        <begin position="6"/>
        <end position="33"/>
    </location>
</feature>
<dbReference type="GO" id="GO:0071978">
    <property type="term" value="P:bacterial-type flagellum-dependent swarming motility"/>
    <property type="evidence" value="ECO:0007669"/>
    <property type="project" value="TreeGrafter"/>
</dbReference>
<dbReference type="PANTHER" id="PTHR30435">
    <property type="entry name" value="FLAGELLAR PROTEIN"/>
    <property type="match status" value="1"/>
</dbReference>
<evidence type="ECO:0000259" key="7">
    <source>
        <dbReference type="Pfam" id="PF06429"/>
    </source>
</evidence>
<dbReference type="InterPro" id="IPR053967">
    <property type="entry name" value="LlgE_F_G-like_D1"/>
</dbReference>
<evidence type="ECO:0000259" key="9">
    <source>
        <dbReference type="Pfam" id="PF22692"/>
    </source>
</evidence>
<feature type="domain" description="Flagellar basal-body/hook protein C-terminal" evidence="7">
    <location>
        <begin position="408"/>
        <end position="451"/>
    </location>
</feature>
<keyword evidence="11" id="KW-1185">Reference proteome</keyword>
<dbReference type="Pfam" id="PF07559">
    <property type="entry name" value="FlgE_D2"/>
    <property type="match status" value="1"/>
</dbReference>
<dbReference type="EMBL" id="NHSF01000023">
    <property type="protein sequence ID" value="MBK5929777.1"/>
    <property type="molecule type" value="Genomic_DNA"/>
</dbReference>
<gene>
    <name evidence="10" type="ORF">CCR82_04315</name>
</gene>
<dbReference type="RefSeq" id="WP_201244189.1">
    <property type="nucleotide sequence ID" value="NZ_NHSF01000023.1"/>
</dbReference>
<dbReference type="PANTHER" id="PTHR30435:SF1">
    <property type="entry name" value="FLAGELLAR HOOK PROTEIN FLGE"/>
    <property type="match status" value="1"/>
</dbReference>
<evidence type="ECO:0000256" key="3">
    <source>
        <dbReference type="ARBA" id="ARBA00019015"/>
    </source>
</evidence>
<dbReference type="InterPro" id="IPR020013">
    <property type="entry name" value="Flagellar_FlgE/F/G"/>
</dbReference>
<dbReference type="GO" id="GO:0005829">
    <property type="term" value="C:cytosol"/>
    <property type="evidence" value="ECO:0007669"/>
    <property type="project" value="TreeGrafter"/>
</dbReference>
<evidence type="ECO:0000313" key="11">
    <source>
        <dbReference type="Proteomes" id="UP001296967"/>
    </source>
</evidence>
<dbReference type="AlphaFoldDB" id="A0AAJ0XFK4"/>
<name>A0AAJ0XFK4_HALSE</name>
<dbReference type="Pfam" id="PF06429">
    <property type="entry name" value="Flg_bbr_C"/>
    <property type="match status" value="1"/>
</dbReference>
<dbReference type="Gene3D" id="2.60.98.20">
    <property type="entry name" value="Flagellar hook protein FlgE"/>
    <property type="match status" value="1"/>
</dbReference>
<organism evidence="10 11">
    <name type="scientific">Halochromatium salexigens</name>
    <name type="common">Chromatium salexigens</name>
    <dbReference type="NCBI Taxonomy" id="49447"/>
    <lineage>
        <taxon>Bacteria</taxon>
        <taxon>Pseudomonadati</taxon>
        <taxon>Pseudomonadota</taxon>
        <taxon>Gammaproteobacteria</taxon>
        <taxon>Chromatiales</taxon>
        <taxon>Chromatiaceae</taxon>
        <taxon>Halochromatium</taxon>
    </lineage>
</organism>
<dbReference type="InterPro" id="IPR001444">
    <property type="entry name" value="Flag_bb_rod_N"/>
</dbReference>
<evidence type="ECO:0000313" key="10">
    <source>
        <dbReference type="EMBL" id="MBK5929777.1"/>
    </source>
</evidence>
<dbReference type="InterPro" id="IPR037925">
    <property type="entry name" value="FlgE/F/G-like"/>
</dbReference>
<evidence type="ECO:0000256" key="5">
    <source>
        <dbReference type="RuleBase" id="RU362116"/>
    </source>
</evidence>
<reference evidence="10" key="2">
    <citation type="journal article" date="2020" name="Microorganisms">
        <title>Osmotic Adaptation and Compatible Solute Biosynthesis of Phototrophic Bacteria as Revealed from Genome Analyses.</title>
        <authorList>
            <person name="Imhoff J.F."/>
            <person name="Rahn T."/>
            <person name="Kunzel S."/>
            <person name="Keller A."/>
            <person name="Neulinger S.C."/>
        </authorList>
    </citation>
    <scope>NUCLEOTIDE SEQUENCE</scope>
    <source>
        <strain evidence="10">DSM 4395</strain>
    </source>
</reference>
<evidence type="ECO:0000256" key="4">
    <source>
        <dbReference type="ARBA" id="ARBA00023143"/>
    </source>
</evidence>
<evidence type="ECO:0000259" key="6">
    <source>
        <dbReference type="Pfam" id="PF00460"/>
    </source>
</evidence>
<proteinExistence type="inferred from homology"/>
<comment type="function">
    <text evidence="5">A flexible structure which links the flagellar filament to the drive apparatus in the basal body.</text>
</comment>
<dbReference type="NCBIfam" id="TIGR03506">
    <property type="entry name" value="FlgEFG_subfam"/>
    <property type="match status" value="1"/>
</dbReference>
<dbReference type="SUPFAM" id="SSF117143">
    <property type="entry name" value="Flagellar hook protein flgE"/>
    <property type="match status" value="1"/>
</dbReference>
<sequence>MSFSQALSGLRSQGENIRVISDNIANSQTVGFKSSRTAFADIFAGCTGCGGQAGLGVRVVDIQQDFSAGALENTGRGLDLAIAGRGFYRMEKSNGEIVYSRNGQFNQDANGYLVNATGQFLTGFGLTDPNDPFSALAGGGAPQRIQIPPDALGANATTQASAIYNLDSSTIAGQDLQTADLETAALGDPSDLQQVEFHYSTSFTTFDSLGNERTVTTYYEKTADNTWTATVALDGRKTGWAAGDDPDFQLNFTADGELDVEVDGAGGPAIEDEGGVAGAPADGSLAEGQVGLTFAVADYDLGGAEPLVFDLDLAGTTQFNSNSVQNNLTQDGFAPGALIGIEVEDDGTVMRIFSNEERRAAGQIVLTNFINPEGLSRDGDNAWRQTRASGEPNIGVAGTGVFGSIEGQTLEGSNVDLATELVNMIISQRSYQANSTSISTQDELLQTIINL</sequence>
<feature type="domain" description="Flagellar hook protein FlgE/F/G-like D1" evidence="9">
    <location>
        <begin position="81"/>
        <end position="152"/>
    </location>
</feature>
<dbReference type="Pfam" id="PF22692">
    <property type="entry name" value="LlgE_F_G_D1"/>
    <property type="match status" value="1"/>
</dbReference>
<comment type="similarity">
    <text evidence="2 5">Belongs to the flagella basal body rod proteins family.</text>
</comment>
<dbReference type="Proteomes" id="UP001296967">
    <property type="component" value="Unassembled WGS sequence"/>
</dbReference>
<evidence type="ECO:0000256" key="1">
    <source>
        <dbReference type="ARBA" id="ARBA00004117"/>
    </source>
</evidence>
<dbReference type="GO" id="GO:0009424">
    <property type="term" value="C:bacterial-type flagellum hook"/>
    <property type="evidence" value="ECO:0007669"/>
    <property type="project" value="TreeGrafter"/>
</dbReference>
<accession>A0AAJ0XFK4</accession>
<evidence type="ECO:0000259" key="8">
    <source>
        <dbReference type="Pfam" id="PF07559"/>
    </source>
</evidence>
<comment type="subcellular location">
    <subcellularLocation>
        <location evidence="1 5">Bacterial flagellum basal body</location>
    </subcellularLocation>
</comment>
<dbReference type="InterPro" id="IPR011491">
    <property type="entry name" value="FlgE_D2"/>
</dbReference>
<keyword evidence="4 5" id="KW-0975">Bacterial flagellum</keyword>
<dbReference type="GO" id="GO:0009425">
    <property type="term" value="C:bacterial-type flagellum basal body"/>
    <property type="evidence" value="ECO:0007669"/>
    <property type="project" value="UniProtKB-SubCell"/>
</dbReference>
<protein>
    <recommendedName>
        <fullName evidence="3 5">Flagellar hook protein FlgE</fullName>
    </recommendedName>
</protein>
<dbReference type="NCBIfam" id="NF004238">
    <property type="entry name" value="PRK05682.1-1"/>
    <property type="match status" value="1"/>
</dbReference>